<name>A0A8J3REJ5_9ACTN</name>
<dbReference type="RefSeq" id="WP_204019187.1">
    <property type="nucleotide sequence ID" value="NZ_BOOG01000123.1"/>
</dbReference>
<accession>A0A8J3REJ5</accession>
<dbReference type="EMBL" id="BOOG01000123">
    <property type="protein sequence ID" value="GIH73553.1"/>
    <property type="molecule type" value="Genomic_DNA"/>
</dbReference>
<proteinExistence type="predicted"/>
<reference evidence="1" key="1">
    <citation type="submission" date="2021-01" db="EMBL/GenBank/DDBJ databases">
        <title>Whole genome shotgun sequence of Sphaerimonospora thailandensis NBRC 107569.</title>
        <authorList>
            <person name="Komaki H."/>
            <person name="Tamura T."/>
        </authorList>
    </citation>
    <scope>NUCLEOTIDE SEQUENCE</scope>
    <source>
        <strain evidence="1">NBRC 107569</strain>
    </source>
</reference>
<organism evidence="1 2">
    <name type="scientific">Sphaerimonospora thailandensis</name>
    <dbReference type="NCBI Taxonomy" id="795644"/>
    <lineage>
        <taxon>Bacteria</taxon>
        <taxon>Bacillati</taxon>
        <taxon>Actinomycetota</taxon>
        <taxon>Actinomycetes</taxon>
        <taxon>Streptosporangiales</taxon>
        <taxon>Streptosporangiaceae</taxon>
        <taxon>Sphaerimonospora</taxon>
    </lineage>
</organism>
<protein>
    <submittedName>
        <fullName evidence="1">Uncharacterized protein</fullName>
    </submittedName>
</protein>
<evidence type="ECO:0000313" key="1">
    <source>
        <dbReference type="EMBL" id="GIH73553.1"/>
    </source>
</evidence>
<dbReference type="Proteomes" id="UP000610966">
    <property type="component" value="Unassembled WGS sequence"/>
</dbReference>
<keyword evidence="2" id="KW-1185">Reference proteome</keyword>
<comment type="caution">
    <text evidence="1">The sequence shown here is derived from an EMBL/GenBank/DDBJ whole genome shotgun (WGS) entry which is preliminary data.</text>
</comment>
<sequence>MRFQRDLLIAGRPASSAGARTAPKAGEERLLALAYAMLTFGEMLKQASQGVVTQARHG</sequence>
<evidence type="ECO:0000313" key="2">
    <source>
        <dbReference type="Proteomes" id="UP000610966"/>
    </source>
</evidence>
<gene>
    <name evidence="1" type="ORF">Mth01_58060</name>
</gene>
<dbReference type="AlphaFoldDB" id="A0A8J3REJ5"/>